<dbReference type="InterPro" id="IPR011602">
    <property type="entry name" value="Type_II_PanK_bac"/>
</dbReference>
<protein>
    <submittedName>
        <fullName evidence="7">Type II pantothenate kinase</fullName>
    </submittedName>
</protein>
<dbReference type="PANTHER" id="PTHR12280:SF20">
    <property type="entry name" value="4'-PHOSPHOPANTETHEINE PHOSPHATASE"/>
    <property type="match status" value="1"/>
</dbReference>
<evidence type="ECO:0000256" key="1">
    <source>
        <dbReference type="ARBA" id="ARBA00022490"/>
    </source>
</evidence>
<dbReference type="RefSeq" id="WP_377937029.1">
    <property type="nucleotide sequence ID" value="NZ_JBHUMF010000031.1"/>
</dbReference>
<evidence type="ECO:0000256" key="4">
    <source>
        <dbReference type="ARBA" id="ARBA00022777"/>
    </source>
</evidence>
<organism evidence="7 8">
    <name type="scientific">Bacillus seohaeanensis</name>
    <dbReference type="NCBI Taxonomy" id="284580"/>
    <lineage>
        <taxon>Bacteria</taxon>
        <taxon>Bacillati</taxon>
        <taxon>Bacillota</taxon>
        <taxon>Bacilli</taxon>
        <taxon>Bacillales</taxon>
        <taxon>Bacillaceae</taxon>
        <taxon>Bacillus</taxon>
    </lineage>
</organism>
<evidence type="ECO:0000313" key="8">
    <source>
        <dbReference type="Proteomes" id="UP001597506"/>
    </source>
</evidence>
<dbReference type="InterPro" id="IPR004567">
    <property type="entry name" value="Type_II_PanK"/>
</dbReference>
<reference evidence="8" key="1">
    <citation type="journal article" date="2019" name="Int. J. Syst. Evol. Microbiol.">
        <title>The Global Catalogue of Microorganisms (GCM) 10K type strain sequencing project: providing services to taxonomists for standard genome sequencing and annotation.</title>
        <authorList>
            <consortium name="The Broad Institute Genomics Platform"/>
            <consortium name="The Broad Institute Genome Sequencing Center for Infectious Disease"/>
            <person name="Wu L."/>
            <person name="Ma J."/>
        </authorList>
    </citation>
    <scope>NUCLEOTIDE SEQUENCE [LARGE SCALE GENOMIC DNA]</scope>
    <source>
        <strain evidence="8">KCTC 3913</strain>
    </source>
</reference>
<keyword evidence="5" id="KW-0067">ATP-binding</keyword>
<dbReference type="Pfam" id="PF03630">
    <property type="entry name" value="Fumble"/>
    <property type="match status" value="1"/>
</dbReference>
<dbReference type="Proteomes" id="UP001597506">
    <property type="component" value="Unassembled WGS sequence"/>
</dbReference>
<keyword evidence="6" id="KW-0173">Coenzyme A biosynthesis</keyword>
<evidence type="ECO:0000256" key="3">
    <source>
        <dbReference type="ARBA" id="ARBA00022741"/>
    </source>
</evidence>
<dbReference type="GO" id="GO:0016301">
    <property type="term" value="F:kinase activity"/>
    <property type="evidence" value="ECO:0007669"/>
    <property type="project" value="UniProtKB-KW"/>
</dbReference>
<dbReference type="InterPro" id="IPR043129">
    <property type="entry name" value="ATPase_NBD"/>
</dbReference>
<dbReference type="Gene3D" id="3.30.420.40">
    <property type="match status" value="1"/>
</dbReference>
<keyword evidence="2" id="KW-0808">Transferase</keyword>
<dbReference type="EMBL" id="JBHUMF010000031">
    <property type="protein sequence ID" value="MFD2682344.1"/>
    <property type="molecule type" value="Genomic_DNA"/>
</dbReference>
<keyword evidence="4 7" id="KW-0418">Kinase</keyword>
<name>A0ABW5RWJ4_9BACI</name>
<keyword evidence="8" id="KW-1185">Reference proteome</keyword>
<dbReference type="PIRSF" id="PIRSF036940">
    <property type="entry name" value="PanK_bac_aCoA"/>
    <property type="match status" value="1"/>
</dbReference>
<evidence type="ECO:0000256" key="5">
    <source>
        <dbReference type="ARBA" id="ARBA00022840"/>
    </source>
</evidence>
<dbReference type="CDD" id="cd24085">
    <property type="entry name" value="ASKHA_NBD_PanK-II_bac"/>
    <property type="match status" value="1"/>
</dbReference>
<sequence length="269" mass="29920">MRNIGVDSGGTLTKLFYEEKGHFHYKTFRSDELEKCVQWIKLLSPMATLNVTGGKAEKWKNYFPDINVIPEFDAIHKGVQFLMNKEKMQCDSYLLINIGTGTSFFKVENEQCERLLGSGIGGGAFLGLGALLTGESNFYELVELAGKGNRKRVDLLVKDIYERDPSPVLDYLTAANFAKSVYKEANKEDKLRALSNMIAETIILLASQAVKTTSINTYLFVGSMLNGNKPFKQDLAQFNDLLGYDPIFLEHGSFAGSIGAWVIGSDIQN</sequence>
<evidence type="ECO:0000313" key="7">
    <source>
        <dbReference type="EMBL" id="MFD2682344.1"/>
    </source>
</evidence>
<proteinExistence type="predicted"/>
<comment type="caution">
    <text evidence="7">The sequence shown here is derived from an EMBL/GenBank/DDBJ whole genome shotgun (WGS) entry which is preliminary data.</text>
</comment>
<evidence type="ECO:0000256" key="2">
    <source>
        <dbReference type="ARBA" id="ARBA00022679"/>
    </source>
</evidence>
<evidence type="ECO:0000256" key="6">
    <source>
        <dbReference type="ARBA" id="ARBA00022993"/>
    </source>
</evidence>
<keyword evidence="1" id="KW-0963">Cytoplasm</keyword>
<dbReference type="PANTHER" id="PTHR12280">
    <property type="entry name" value="PANTOTHENATE KINASE"/>
    <property type="match status" value="1"/>
</dbReference>
<dbReference type="SUPFAM" id="SSF53067">
    <property type="entry name" value="Actin-like ATPase domain"/>
    <property type="match status" value="1"/>
</dbReference>
<gene>
    <name evidence="7" type="ORF">ACFSUL_16510</name>
</gene>
<keyword evidence="3" id="KW-0547">Nucleotide-binding</keyword>
<accession>A0ABW5RWJ4</accession>